<gene>
    <name evidence="1" type="ORF">ACIOWJ_16460</name>
</gene>
<evidence type="ECO:0000313" key="2">
    <source>
        <dbReference type="Proteomes" id="UP001617213"/>
    </source>
</evidence>
<protein>
    <submittedName>
        <fullName evidence="1">Uncharacterized protein</fullName>
    </submittedName>
</protein>
<dbReference type="RefSeq" id="WP_017736215.1">
    <property type="nucleotide sequence ID" value="NZ_JBIUWZ010000023.1"/>
</dbReference>
<name>A0ABW8E1F7_9PSED</name>
<accession>A0ABW8E1F7</accession>
<organism evidence="1 2">
    <name type="scientific">Pseudomonas sivasensis</name>
    <dbReference type="NCBI Taxonomy" id="1880678"/>
    <lineage>
        <taxon>Bacteria</taxon>
        <taxon>Pseudomonadati</taxon>
        <taxon>Pseudomonadota</taxon>
        <taxon>Gammaproteobacteria</taxon>
        <taxon>Pseudomonadales</taxon>
        <taxon>Pseudomonadaceae</taxon>
        <taxon>Pseudomonas</taxon>
    </lineage>
</organism>
<evidence type="ECO:0000313" key="1">
    <source>
        <dbReference type="EMBL" id="MFJ2679670.1"/>
    </source>
</evidence>
<reference evidence="1 2" key="1">
    <citation type="submission" date="2024-10" db="EMBL/GenBank/DDBJ databases">
        <title>The Natural Products Discovery Center: Release of the First 8490 Sequenced Strains for Exploring Actinobacteria Biosynthetic Diversity.</title>
        <authorList>
            <person name="Kalkreuter E."/>
            <person name="Kautsar S.A."/>
            <person name="Yang D."/>
            <person name="Bader C.D."/>
            <person name="Teijaro C.N."/>
            <person name="Fluegel L."/>
            <person name="Davis C.M."/>
            <person name="Simpson J.R."/>
            <person name="Lauterbach L."/>
            <person name="Steele A.D."/>
            <person name="Gui C."/>
            <person name="Meng S."/>
            <person name="Li G."/>
            <person name="Viehrig K."/>
            <person name="Ye F."/>
            <person name="Su P."/>
            <person name="Kiefer A.F."/>
            <person name="Nichols A."/>
            <person name="Cepeda A.J."/>
            <person name="Yan W."/>
            <person name="Fan B."/>
            <person name="Jiang Y."/>
            <person name="Adhikari A."/>
            <person name="Zheng C.-J."/>
            <person name="Schuster L."/>
            <person name="Cowan T.M."/>
            <person name="Smanski M.J."/>
            <person name="Chevrette M.G."/>
            <person name="De Carvalho L.P.S."/>
            <person name="Shen B."/>
        </authorList>
    </citation>
    <scope>NUCLEOTIDE SEQUENCE [LARGE SCALE GENOMIC DNA]</scope>
    <source>
        <strain evidence="1 2">NPDC087581</strain>
    </source>
</reference>
<keyword evidence="2" id="KW-1185">Reference proteome</keyword>
<dbReference type="Proteomes" id="UP001617213">
    <property type="component" value="Unassembled WGS sequence"/>
</dbReference>
<dbReference type="EMBL" id="JBIUWZ010000023">
    <property type="protein sequence ID" value="MFJ2679670.1"/>
    <property type="molecule type" value="Genomic_DNA"/>
</dbReference>
<comment type="caution">
    <text evidence="1">The sequence shown here is derived from an EMBL/GenBank/DDBJ whole genome shotgun (WGS) entry which is preliminary data.</text>
</comment>
<proteinExistence type="predicted"/>
<sequence length="71" mass="7741">MSVSAVLSAIRKAKSDARQSMKASVARVELVDRAAQLEMIKGVRQDLIEAGQVEALVFIEGTEQQVGVWLK</sequence>